<dbReference type="Pfam" id="PF12507">
    <property type="entry name" value="HCMV_UL139"/>
    <property type="match status" value="1"/>
</dbReference>
<keyword evidence="1" id="KW-0175">Coiled coil</keyword>
<feature type="coiled-coil region" evidence="1">
    <location>
        <begin position="8"/>
        <end position="42"/>
    </location>
</feature>
<name>A0A9Q0FHM8_9ROSI</name>
<sequence>MALSSAFRERLEHMERTRNQRLAQLQAEKELQANKSQVLESKLSDIRSMEQRCFLLDHTIASRNLKILALHSEINRLDSKYTAHLQHLRDLKGEVEELEEMEKEKERFYELKGVEMEEFRENVKKFVVELEMKVDQLRKRVSELKSTFIKLQGDNGVLGNSELADAEMRRSELIAVKESLERSLALNSQVRSQLQNQLQSI</sequence>
<evidence type="ECO:0000313" key="2">
    <source>
        <dbReference type="EMBL" id="KAJ4831640.1"/>
    </source>
</evidence>
<accession>A0A9Q0FHM8</accession>
<dbReference type="AlphaFoldDB" id="A0A9Q0FHM8"/>
<dbReference type="Proteomes" id="UP001141552">
    <property type="component" value="Unassembled WGS sequence"/>
</dbReference>
<organism evidence="2 3">
    <name type="scientific">Turnera subulata</name>
    <dbReference type="NCBI Taxonomy" id="218843"/>
    <lineage>
        <taxon>Eukaryota</taxon>
        <taxon>Viridiplantae</taxon>
        <taxon>Streptophyta</taxon>
        <taxon>Embryophyta</taxon>
        <taxon>Tracheophyta</taxon>
        <taxon>Spermatophyta</taxon>
        <taxon>Magnoliopsida</taxon>
        <taxon>eudicotyledons</taxon>
        <taxon>Gunneridae</taxon>
        <taxon>Pentapetalae</taxon>
        <taxon>rosids</taxon>
        <taxon>fabids</taxon>
        <taxon>Malpighiales</taxon>
        <taxon>Passifloraceae</taxon>
        <taxon>Turnera</taxon>
    </lineage>
</organism>
<gene>
    <name evidence="2" type="ORF">Tsubulata_024423</name>
</gene>
<feature type="coiled-coil region" evidence="1">
    <location>
        <begin position="81"/>
        <end position="183"/>
    </location>
</feature>
<dbReference type="EMBL" id="JAKUCV010005321">
    <property type="protein sequence ID" value="KAJ4831640.1"/>
    <property type="molecule type" value="Genomic_DNA"/>
</dbReference>
<dbReference type="OrthoDB" id="1903594at2759"/>
<reference evidence="2" key="1">
    <citation type="submission" date="2022-02" db="EMBL/GenBank/DDBJ databases">
        <authorList>
            <person name="Henning P.M."/>
            <person name="McCubbin A.G."/>
            <person name="Shore J.S."/>
        </authorList>
    </citation>
    <scope>NUCLEOTIDE SEQUENCE</scope>
    <source>
        <strain evidence="2">F60SS</strain>
        <tissue evidence="2">Leaves</tissue>
    </source>
</reference>
<dbReference type="PANTHER" id="PTHR37214:SF2">
    <property type="entry name" value="CYTOMEGALOVIRUS UL139 PROTEIN"/>
    <property type="match status" value="1"/>
</dbReference>
<evidence type="ECO:0000256" key="1">
    <source>
        <dbReference type="SAM" id="Coils"/>
    </source>
</evidence>
<dbReference type="PANTHER" id="PTHR37214">
    <property type="entry name" value="CYTOMEGALOVIRUS UL139 PROTEIN"/>
    <property type="match status" value="1"/>
</dbReference>
<dbReference type="InterPro" id="IPR021042">
    <property type="entry name" value="Herpes_UL139_cytomegalovirus"/>
</dbReference>
<keyword evidence="3" id="KW-1185">Reference proteome</keyword>
<comment type="caution">
    <text evidence="2">The sequence shown here is derived from an EMBL/GenBank/DDBJ whole genome shotgun (WGS) entry which is preliminary data.</text>
</comment>
<reference evidence="2" key="2">
    <citation type="journal article" date="2023" name="Plants (Basel)">
        <title>Annotation of the Turnera subulata (Passifloraceae) Draft Genome Reveals the S-Locus Evolved after the Divergence of Turneroideae from Passifloroideae in a Stepwise Manner.</title>
        <authorList>
            <person name="Henning P.M."/>
            <person name="Roalson E.H."/>
            <person name="Mir W."/>
            <person name="McCubbin A.G."/>
            <person name="Shore J.S."/>
        </authorList>
    </citation>
    <scope>NUCLEOTIDE SEQUENCE</scope>
    <source>
        <strain evidence="2">F60SS</strain>
    </source>
</reference>
<protein>
    <submittedName>
        <fullName evidence="2">Uncharacterized protein</fullName>
    </submittedName>
</protein>
<evidence type="ECO:0000313" key="3">
    <source>
        <dbReference type="Proteomes" id="UP001141552"/>
    </source>
</evidence>
<proteinExistence type="predicted"/>